<dbReference type="AlphaFoldDB" id="A0AAD5D458"/>
<comment type="caution">
    <text evidence="1">The sequence shown here is derived from an EMBL/GenBank/DDBJ whole genome shotgun (WGS) entry which is preliminary data.</text>
</comment>
<evidence type="ECO:0000313" key="2">
    <source>
        <dbReference type="Proteomes" id="UP001206925"/>
    </source>
</evidence>
<keyword evidence="2" id="KW-1185">Reference proteome</keyword>
<sequence>MHKSLISLNELINLATNNEDTTCPSSIADRSQLTPLMKMLTLTQDFISDPTHSGAIQFTRSKRLKPSPEPTHVIAANIRKTVYCKREWRIKSDTTDNMAI</sequence>
<proteinExistence type="predicted"/>
<gene>
    <name evidence="1" type="ORF">M8C21_008909</name>
</gene>
<reference evidence="1" key="1">
    <citation type="submission" date="2022-06" db="EMBL/GenBank/DDBJ databases">
        <title>Uncovering the hologenomic basis of an extraordinary plant invasion.</title>
        <authorList>
            <person name="Bieker V.C."/>
            <person name="Martin M.D."/>
            <person name="Gilbert T."/>
            <person name="Hodgins K."/>
            <person name="Battlay P."/>
            <person name="Petersen B."/>
            <person name="Wilson J."/>
        </authorList>
    </citation>
    <scope>NUCLEOTIDE SEQUENCE</scope>
    <source>
        <strain evidence="1">AA19_3_7</strain>
        <tissue evidence="1">Leaf</tissue>
    </source>
</reference>
<evidence type="ECO:0000313" key="1">
    <source>
        <dbReference type="EMBL" id="KAI7752760.1"/>
    </source>
</evidence>
<dbReference type="Proteomes" id="UP001206925">
    <property type="component" value="Unassembled WGS sequence"/>
</dbReference>
<accession>A0AAD5D458</accession>
<name>A0AAD5D458_AMBAR</name>
<organism evidence="1 2">
    <name type="scientific">Ambrosia artemisiifolia</name>
    <name type="common">Common ragweed</name>
    <dbReference type="NCBI Taxonomy" id="4212"/>
    <lineage>
        <taxon>Eukaryota</taxon>
        <taxon>Viridiplantae</taxon>
        <taxon>Streptophyta</taxon>
        <taxon>Embryophyta</taxon>
        <taxon>Tracheophyta</taxon>
        <taxon>Spermatophyta</taxon>
        <taxon>Magnoliopsida</taxon>
        <taxon>eudicotyledons</taxon>
        <taxon>Gunneridae</taxon>
        <taxon>Pentapetalae</taxon>
        <taxon>asterids</taxon>
        <taxon>campanulids</taxon>
        <taxon>Asterales</taxon>
        <taxon>Asteraceae</taxon>
        <taxon>Asteroideae</taxon>
        <taxon>Heliantheae alliance</taxon>
        <taxon>Heliantheae</taxon>
        <taxon>Ambrosia</taxon>
    </lineage>
</organism>
<dbReference type="EMBL" id="JAMZMK010005611">
    <property type="protein sequence ID" value="KAI7752760.1"/>
    <property type="molecule type" value="Genomic_DNA"/>
</dbReference>
<protein>
    <submittedName>
        <fullName evidence="1">Uncharacterized protein</fullName>
    </submittedName>
</protein>